<keyword evidence="1" id="KW-1133">Transmembrane helix</keyword>
<evidence type="ECO:0000313" key="3">
    <source>
        <dbReference type="Proteomes" id="UP001627154"/>
    </source>
</evidence>
<gene>
    <name evidence="2" type="ORF">TKK_017867</name>
</gene>
<dbReference type="AlphaFoldDB" id="A0ABD2W1P7"/>
<protein>
    <submittedName>
        <fullName evidence="2">Uncharacterized protein</fullName>
    </submittedName>
</protein>
<comment type="caution">
    <text evidence="2">The sequence shown here is derived from an EMBL/GenBank/DDBJ whole genome shotgun (WGS) entry which is preliminary data.</text>
</comment>
<organism evidence="2 3">
    <name type="scientific">Trichogramma kaykai</name>
    <dbReference type="NCBI Taxonomy" id="54128"/>
    <lineage>
        <taxon>Eukaryota</taxon>
        <taxon>Metazoa</taxon>
        <taxon>Ecdysozoa</taxon>
        <taxon>Arthropoda</taxon>
        <taxon>Hexapoda</taxon>
        <taxon>Insecta</taxon>
        <taxon>Pterygota</taxon>
        <taxon>Neoptera</taxon>
        <taxon>Endopterygota</taxon>
        <taxon>Hymenoptera</taxon>
        <taxon>Apocrita</taxon>
        <taxon>Proctotrupomorpha</taxon>
        <taxon>Chalcidoidea</taxon>
        <taxon>Trichogrammatidae</taxon>
        <taxon>Trichogramma</taxon>
    </lineage>
</organism>
<feature type="transmembrane region" description="Helical" evidence="1">
    <location>
        <begin position="117"/>
        <end position="137"/>
    </location>
</feature>
<evidence type="ECO:0000256" key="1">
    <source>
        <dbReference type="SAM" id="Phobius"/>
    </source>
</evidence>
<keyword evidence="1" id="KW-0472">Membrane</keyword>
<reference evidence="2 3" key="1">
    <citation type="journal article" date="2024" name="bioRxiv">
        <title>A reference genome for Trichogramma kaykai: A tiny desert-dwelling parasitoid wasp with competing sex-ratio distorters.</title>
        <authorList>
            <person name="Culotta J."/>
            <person name="Lindsey A.R."/>
        </authorList>
    </citation>
    <scope>NUCLEOTIDE SEQUENCE [LARGE SCALE GENOMIC DNA]</scope>
    <source>
        <strain evidence="2 3">KSX58</strain>
    </source>
</reference>
<keyword evidence="3" id="KW-1185">Reference proteome</keyword>
<dbReference type="EMBL" id="JBJJXI010000145">
    <property type="protein sequence ID" value="KAL3386671.1"/>
    <property type="molecule type" value="Genomic_DNA"/>
</dbReference>
<dbReference type="Proteomes" id="UP001627154">
    <property type="component" value="Unassembled WGS sequence"/>
</dbReference>
<name>A0ABD2W1P7_9HYME</name>
<proteinExistence type="predicted"/>
<accession>A0ABD2W1P7</accession>
<sequence>MYGSNFKGDVAICTNECDAGKCARILVSVAAVVAPPMYALLLFLAFSLFPMSRLAMETFESPLCTSYRERGEVWYNASIVPVYTHSRTRIRERVSYVDCCRGATTAAAVAVAERLFAFFYSKFTLLCLWFVPSWCALELGPLRRTRYSETSVPEPGQMISDYNIDFSLCLLLFHASHGYAKARLTTPHL</sequence>
<feature type="transmembrane region" description="Helical" evidence="1">
    <location>
        <begin position="25"/>
        <end position="49"/>
    </location>
</feature>
<evidence type="ECO:0000313" key="2">
    <source>
        <dbReference type="EMBL" id="KAL3386671.1"/>
    </source>
</evidence>
<keyword evidence="1" id="KW-0812">Transmembrane</keyword>